<feature type="transmembrane region" description="Helical" evidence="1">
    <location>
        <begin position="102"/>
        <end position="126"/>
    </location>
</feature>
<proteinExistence type="predicted"/>
<feature type="signal peptide" evidence="2">
    <location>
        <begin position="1"/>
        <end position="22"/>
    </location>
</feature>
<evidence type="ECO:0000256" key="1">
    <source>
        <dbReference type="SAM" id="Phobius"/>
    </source>
</evidence>
<dbReference type="Proteomes" id="UP000604825">
    <property type="component" value="Unassembled WGS sequence"/>
</dbReference>
<evidence type="ECO:0000313" key="3">
    <source>
        <dbReference type="EMBL" id="CAD6259566.1"/>
    </source>
</evidence>
<dbReference type="EMBL" id="CAJGYO010000011">
    <property type="protein sequence ID" value="CAD6259566.1"/>
    <property type="molecule type" value="Genomic_DNA"/>
</dbReference>
<reference evidence="3" key="1">
    <citation type="submission" date="2020-10" db="EMBL/GenBank/DDBJ databases">
        <authorList>
            <person name="Han B."/>
            <person name="Lu T."/>
            <person name="Zhao Q."/>
            <person name="Huang X."/>
            <person name="Zhao Y."/>
        </authorList>
    </citation>
    <scope>NUCLEOTIDE SEQUENCE</scope>
</reference>
<evidence type="ECO:0000256" key="2">
    <source>
        <dbReference type="SAM" id="SignalP"/>
    </source>
</evidence>
<comment type="caution">
    <text evidence="3">The sequence shown here is derived from an EMBL/GenBank/DDBJ whole genome shotgun (WGS) entry which is preliminary data.</text>
</comment>
<keyword evidence="1" id="KW-0812">Transmembrane</keyword>
<feature type="chain" id="PRO_5032708078" evidence="2">
    <location>
        <begin position="23"/>
        <end position="144"/>
    </location>
</feature>
<keyword evidence="4" id="KW-1185">Reference proteome</keyword>
<dbReference type="OrthoDB" id="695402at2759"/>
<evidence type="ECO:0000313" key="4">
    <source>
        <dbReference type="Proteomes" id="UP000604825"/>
    </source>
</evidence>
<keyword evidence="1" id="KW-0472">Membrane</keyword>
<name>A0A811QFI9_9POAL</name>
<protein>
    <submittedName>
        <fullName evidence="3">Uncharacterized protein</fullName>
    </submittedName>
</protein>
<sequence>MASKSLLAALCVVALLAVRSESHGLGDFPSGETTPQMQNFFKPEAAALPESLDGSSMPAATMAAKPEATVIPTTTATTADTSAATAGTVAKSSATPRRSVSVAAGVACGVAAVAVVGIAAAVAYVVRGRRGARRGTAVQLGSSP</sequence>
<keyword evidence="1" id="KW-1133">Transmembrane helix</keyword>
<dbReference type="AlphaFoldDB" id="A0A811QFI9"/>
<keyword evidence="2" id="KW-0732">Signal</keyword>
<accession>A0A811QFI9</accession>
<organism evidence="3 4">
    <name type="scientific">Miscanthus lutarioriparius</name>
    <dbReference type="NCBI Taxonomy" id="422564"/>
    <lineage>
        <taxon>Eukaryota</taxon>
        <taxon>Viridiplantae</taxon>
        <taxon>Streptophyta</taxon>
        <taxon>Embryophyta</taxon>
        <taxon>Tracheophyta</taxon>
        <taxon>Spermatophyta</taxon>
        <taxon>Magnoliopsida</taxon>
        <taxon>Liliopsida</taxon>
        <taxon>Poales</taxon>
        <taxon>Poaceae</taxon>
        <taxon>PACMAD clade</taxon>
        <taxon>Panicoideae</taxon>
        <taxon>Andropogonodae</taxon>
        <taxon>Andropogoneae</taxon>
        <taxon>Saccharinae</taxon>
        <taxon>Miscanthus</taxon>
    </lineage>
</organism>
<gene>
    <name evidence="3" type="ORF">NCGR_LOCUS43003</name>
</gene>